<keyword evidence="2" id="KW-1185">Reference proteome</keyword>
<dbReference type="EMBL" id="CM010716">
    <property type="protein sequence ID" value="RZC52091.1"/>
    <property type="molecule type" value="Genomic_DNA"/>
</dbReference>
<sequence length="32" mass="3472">MMNPPVQSIRILVGTGESFHNAYETIALVGLI</sequence>
<evidence type="ECO:0000313" key="2">
    <source>
        <dbReference type="Proteomes" id="UP000316621"/>
    </source>
</evidence>
<dbReference type="Proteomes" id="UP000316621">
    <property type="component" value="Chromosome 2"/>
</dbReference>
<evidence type="ECO:0000313" key="1">
    <source>
        <dbReference type="EMBL" id="RZC52091.1"/>
    </source>
</evidence>
<dbReference type="Gramene" id="RZC52091">
    <property type="protein sequence ID" value="RZC52091"/>
    <property type="gene ID" value="C5167_020512"/>
</dbReference>
<dbReference type="AlphaFoldDB" id="A0A4Y7IWH2"/>
<reference evidence="1 2" key="1">
    <citation type="journal article" date="2018" name="Science">
        <title>The opium poppy genome and morphinan production.</title>
        <authorList>
            <person name="Guo L."/>
            <person name="Winzer T."/>
            <person name="Yang X."/>
            <person name="Li Y."/>
            <person name="Ning Z."/>
            <person name="He Z."/>
            <person name="Teodor R."/>
            <person name="Lu Y."/>
            <person name="Bowser T.A."/>
            <person name="Graham I.A."/>
            <person name="Ye K."/>
        </authorList>
    </citation>
    <scope>NUCLEOTIDE SEQUENCE [LARGE SCALE GENOMIC DNA]</scope>
    <source>
        <strain evidence="2">cv. HN1</strain>
        <tissue evidence="1">Leaves</tissue>
    </source>
</reference>
<protein>
    <submittedName>
        <fullName evidence="1">Uncharacterized protein</fullName>
    </submittedName>
</protein>
<proteinExistence type="predicted"/>
<accession>A0A4Y7IWH2</accession>
<name>A0A4Y7IWH2_PAPSO</name>
<gene>
    <name evidence="1" type="ORF">C5167_020512</name>
</gene>
<organism evidence="1 2">
    <name type="scientific">Papaver somniferum</name>
    <name type="common">Opium poppy</name>
    <dbReference type="NCBI Taxonomy" id="3469"/>
    <lineage>
        <taxon>Eukaryota</taxon>
        <taxon>Viridiplantae</taxon>
        <taxon>Streptophyta</taxon>
        <taxon>Embryophyta</taxon>
        <taxon>Tracheophyta</taxon>
        <taxon>Spermatophyta</taxon>
        <taxon>Magnoliopsida</taxon>
        <taxon>Ranunculales</taxon>
        <taxon>Papaveraceae</taxon>
        <taxon>Papaveroideae</taxon>
        <taxon>Papaver</taxon>
    </lineage>
</organism>